<dbReference type="InterPro" id="IPR006665">
    <property type="entry name" value="OmpA-like"/>
</dbReference>
<feature type="signal peptide" evidence="7">
    <location>
        <begin position="1"/>
        <end position="19"/>
    </location>
</feature>
<evidence type="ECO:0000256" key="3">
    <source>
        <dbReference type="ARBA" id="ARBA00023136"/>
    </source>
</evidence>
<keyword evidence="2 7" id="KW-0732">Signal</keyword>
<comment type="caution">
    <text evidence="9">The sequence shown here is derived from an EMBL/GenBank/DDBJ whole genome shotgun (WGS) entry which is preliminary data.</text>
</comment>
<accession>A0A5C6RGQ5</accession>
<evidence type="ECO:0000256" key="2">
    <source>
        <dbReference type="ARBA" id="ARBA00022729"/>
    </source>
</evidence>
<dbReference type="Gene3D" id="3.30.1330.60">
    <property type="entry name" value="OmpA-like domain"/>
    <property type="match status" value="1"/>
</dbReference>
<proteinExistence type="predicted"/>
<dbReference type="CDD" id="cd07185">
    <property type="entry name" value="OmpA_C-like"/>
    <property type="match status" value="1"/>
</dbReference>
<evidence type="ECO:0000256" key="1">
    <source>
        <dbReference type="ARBA" id="ARBA00004442"/>
    </source>
</evidence>
<dbReference type="Pfam" id="PF02412">
    <property type="entry name" value="TSP_3"/>
    <property type="match status" value="4"/>
</dbReference>
<dbReference type="PROSITE" id="PS51123">
    <property type="entry name" value="OMPA_2"/>
    <property type="match status" value="1"/>
</dbReference>
<evidence type="ECO:0000313" key="10">
    <source>
        <dbReference type="Proteomes" id="UP000321580"/>
    </source>
</evidence>
<dbReference type="InterPro" id="IPR028974">
    <property type="entry name" value="TSP_type-3_rpt"/>
</dbReference>
<evidence type="ECO:0000259" key="8">
    <source>
        <dbReference type="PROSITE" id="PS51123"/>
    </source>
</evidence>
<feature type="compositionally biased region" description="Acidic residues" evidence="6">
    <location>
        <begin position="308"/>
        <end position="323"/>
    </location>
</feature>
<protein>
    <submittedName>
        <fullName evidence="9">OmpA family protein</fullName>
    </submittedName>
</protein>
<sequence length="549" mass="58031">MRKLFLLLLLLAGTHALQAQNEANKNAFSAKLLFLDYGRANDVEDLKITNGLEIGYYRSLLPWLNIGIPLKSGVINVNDDINNRTFFSAEGVLQLQLPADDQARIIPYLMGGGGITIEQELGQNVQFPAGAGLSVRIGAQSYLNLQGEYRISQEENRNNIQLGVGYLYKFGRSDRDGDGVSDAIDECPDQAGAAATNGCPDTDLDGIADHEDECPARPGPAKTNGCPDTDEDGLVDSEDDCPEVAGVAALNGCPDTDEDGIADDDDDCPEVAGLAALNGCPDTDGDGIADDDDDCPEVAGVPSGSGCPDEDGDGIADEEDDCPEQFGLASLNGCPEEEAAGTPSPTDSDRDGDGIANDLDACPDQAGPASADGCPDGDGDGFADSIDMCPGVAGLIDGCPDTDGDGVHDGLDACPDEVGDVSNRGCPKVSAADQETLDIAMRAVQFEPGKATLLGESREILDQIKAIMDRYPAYKLAIYGHTDDVGDSRSNQVLSEERAKSCFQYLVSIGADPRRMSFEGFGESQPIANNRRINGRLLNRRVEFNLYIE</sequence>
<keyword evidence="4" id="KW-0998">Cell outer membrane</keyword>
<dbReference type="InterPro" id="IPR006664">
    <property type="entry name" value="OMP_bac"/>
</dbReference>
<name>A0A5C6RGQ5_9BACT</name>
<evidence type="ECO:0000313" key="9">
    <source>
        <dbReference type="EMBL" id="TXB61293.1"/>
    </source>
</evidence>
<dbReference type="EMBL" id="VOOR01000068">
    <property type="protein sequence ID" value="TXB61293.1"/>
    <property type="molecule type" value="Genomic_DNA"/>
</dbReference>
<dbReference type="PRINTS" id="PR01021">
    <property type="entry name" value="OMPADOMAIN"/>
</dbReference>
<dbReference type="InterPro" id="IPR003367">
    <property type="entry name" value="Thrombospondin_3-like_rpt"/>
</dbReference>
<evidence type="ECO:0000256" key="7">
    <source>
        <dbReference type="SAM" id="SignalP"/>
    </source>
</evidence>
<dbReference type="GO" id="GO:0009279">
    <property type="term" value="C:cell outer membrane"/>
    <property type="evidence" value="ECO:0007669"/>
    <property type="project" value="UniProtKB-SubCell"/>
</dbReference>
<feature type="domain" description="OmpA-like" evidence="8">
    <location>
        <begin position="433"/>
        <end position="549"/>
    </location>
</feature>
<evidence type="ECO:0000256" key="4">
    <source>
        <dbReference type="ARBA" id="ARBA00023237"/>
    </source>
</evidence>
<evidence type="ECO:0000256" key="6">
    <source>
        <dbReference type="SAM" id="MobiDB-lite"/>
    </source>
</evidence>
<comment type="subcellular location">
    <subcellularLocation>
        <location evidence="1">Cell outer membrane</location>
    </subcellularLocation>
</comment>
<dbReference type="SUPFAM" id="SSF103088">
    <property type="entry name" value="OmpA-like"/>
    <property type="match status" value="1"/>
</dbReference>
<dbReference type="GO" id="GO:0005509">
    <property type="term" value="F:calcium ion binding"/>
    <property type="evidence" value="ECO:0007669"/>
    <property type="project" value="InterPro"/>
</dbReference>
<gene>
    <name evidence="9" type="ORF">FRY97_19870</name>
</gene>
<keyword evidence="10" id="KW-1185">Reference proteome</keyword>
<keyword evidence="3 5" id="KW-0472">Membrane</keyword>
<feature type="chain" id="PRO_5022956207" evidence="7">
    <location>
        <begin position="20"/>
        <end position="549"/>
    </location>
</feature>
<dbReference type="InterPro" id="IPR036737">
    <property type="entry name" value="OmpA-like_sf"/>
</dbReference>
<feature type="region of interest" description="Disordered" evidence="6">
    <location>
        <begin position="279"/>
        <end position="379"/>
    </location>
</feature>
<dbReference type="GO" id="GO:0007155">
    <property type="term" value="P:cell adhesion"/>
    <property type="evidence" value="ECO:0007669"/>
    <property type="project" value="InterPro"/>
</dbReference>
<dbReference type="SUPFAM" id="SSF103647">
    <property type="entry name" value="TSP type-3 repeat"/>
    <property type="match status" value="3"/>
</dbReference>
<dbReference type="Pfam" id="PF00691">
    <property type="entry name" value="OmpA"/>
    <property type="match status" value="1"/>
</dbReference>
<dbReference type="AlphaFoldDB" id="A0A5C6RGQ5"/>
<organism evidence="9 10">
    <name type="scientific">Phaeodactylibacter luteus</name>
    <dbReference type="NCBI Taxonomy" id="1564516"/>
    <lineage>
        <taxon>Bacteria</taxon>
        <taxon>Pseudomonadati</taxon>
        <taxon>Bacteroidota</taxon>
        <taxon>Saprospiria</taxon>
        <taxon>Saprospirales</taxon>
        <taxon>Haliscomenobacteraceae</taxon>
        <taxon>Phaeodactylibacter</taxon>
    </lineage>
</organism>
<feature type="compositionally biased region" description="Acidic residues" evidence="6">
    <location>
        <begin position="283"/>
        <end position="296"/>
    </location>
</feature>
<dbReference type="Proteomes" id="UP000321580">
    <property type="component" value="Unassembled WGS sequence"/>
</dbReference>
<dbReference type="RefSeq" id="WP_147169370.1">
    <property type="nucleotide sequence ID" value="NZ_VOOR01000068.1"/>
</dbReference>
<evidence type="ECO:0000256" key="5">
    <source>
        <dbReference type="PROSITE-ProRule" id="PRU00473"/>
    </source>
</evidence>
<dbReference type="PANTHER" id="PTHR30329:SF21">
    <property type="entry name" value="LIPOPROTEIN YIAD-RELATED"/>
    <property type="match status" value="1"/>
</dbReference>
<reference evidence="9 10" key="1">
    <citation type="submission" date="2019-08" db="EMBL/GenBank/DDBJ databases">
        <title>Genome of Phaeodactylibacter luteus.</title>
        <authorList>
            <person name="Bowman J.P."/>
        </authorList>
    </citation>
    <scope>NUCLEOTIDE SEQUENCE [LARGE SCALE GENOMIC DNA]</scope>
    <source>
        <strain evidence="9 10">KCTC 42180</strain>
    </source>
</reference>
<dbReference type="InterPro" id="IPR050330">
    <property type="entry name" value="Bact_OuterMem_StrucFunc"/>
</dbReference>
<dbReference type="OrthoDB" id="1522982at2"/>
<dbReference type="PANTHER" id="PTHR30329">
    <property type="entry name" value="STATOR ELEMENT OF FLAGELLAR MOTOR COMPLEX"/>
    <property type="match status" value="1"/>
</dbReference>